<name>A0A914LLQ1_MELIC</name>
<sequence>MDIRKYLSAGYFTPNVSRTEFTKVNFILHLSSNLLEMLVSKWDCNYTYQCCHC</sequence>
<dbReference type="AlphaFoldDB" id="A0A914LLQ1"/>
<dbReference type="WBParaSite" id="Minc3s00621g15216">
    <property type="protein sequence ID" value="Minc3s00621g15216"/>
    <property type="gene ID" value="Minc3s00621g15216"/>
</dbReference>
<protein>
    <submittedName>
        <fullName evidence="2">Uncharacterized protein</fullName>
    </submittedName>
</protein>
<evidence type="ECO:0000313" key="2">
    <source>
        <dbReference type="WBParaSite" id="Minc3s00621g15216"/>
    </source>
</evidence>
<dbReference type="Proteomes" id="UP000887563">
    <property type="component" value="Unplaced"/>
</dbReference>
<proteinExistence type="predicted"/>
<organism evidence="1 2">
    <name type="scientific">Meloidogyne incognita</name>
    <name type="common">Southern root-knot nematode worm</name>
    <name type="synonym">Oxyuris incognita</name>
    <dbReference type="NCBI Taxonomy" id="6306"/>
    <lineage>
        <taxon>Eukaryota</taxon>
        <taxon>Metazoa</taxon>
        <taxon>Ecdysozoa</taxon>
        <taxon>Nematoda</taxon>
        <taxon>Chromadorea</taxon>
        <taxon>Rhabditida</taxon>
        <taxon>Tylenchina</taxon>
        <taxon>Tylenchomorpha</taxon>
        <taxon>Tylenchoidea</taxon>
        <taxon>Meloidogynidae</taxon>
        <taxon>Meloidogyninae</taxon>
        <taxon>Meloidogyne</taxon>
        <taxon>Meloidogyne incognita group</taxon>
    </lineage>
</organism>
<keyword evidence="1" id="KW-1185">Reference proteome</keyword>
<reference evidence="2" key="1">
    <citation type="submission" date="2022-11" db="UniProtKB">
        <authorList>
            <consortium name="WormBaseParasite"/>
        </authorList>
    </citation>
    <scope>IDENTIFICATION</scope>
</reference>
<accession>A0A914LLQ1</accession>
<evidence type="ECO:0000313" key="1">
    <source>
        <dbReference type="Proteomes" id="UP000887563"/>
    </source>
</evidence>